<dbReference type="AlphaFoldDB" id="A0AAD4YQ04"/>
<proteinExistence type="predicted"/>
<gene>
    <name evidence="2" type="ORF">L3X38_036711</name>
</gene>
<evidence type="ECO:0000313" key="2">
    <source>
        <dbReference type="EMBL" id="KAI5317004.1"/>
    </source>
</evidence>
<reference evidence="2 3" key="1">
    <citation type="journal article" date="2022" name="G3 (Bethesda)">
        <title>Whole-genome sequence and methylome profiling of the almond [Prunus dulcis (Mill.) D.A. Webb] cultivar 'Nonpareil'.</title>
        <authorList>
            <person name="D'Amico-Willman K.M."/>
            <person name="Ouma W.Z."/>
            <person name="Meulia T."/>
            <person name="Sideli G.M."/>
            <person name="Gradziel T.M."/>
            <person name="Fresnedo-Ramirez J."/>
        </authorList>
    </citation>
    <scope>NUCLEOTIDE SEQUENCE [LARGE SCALE GENOMIC DNA]</scope>
    <source>
        <strain evidence="2">Clone GOH B32 T37-40</strain>
    </source>
</reference>
<dbReference type="EMBL" id="JAJFAZ020000007">
    <property type="protein sequence ID" value="KAI5317004.1"/>
    <property type="molecule type" value="Genomic_DNA"/>
</dbReference>
<keyword evidence="3" id="KW-1185">Reference proteome</keyword>
<dbReference type="Pfam" id="PF07727">
    <property type="entry name" value="RVT_2"/>
    <property type="match status" value="1"/>
</dbReference>
<organism evidence="2 3">
    <name type="scientific">Prunus dulcis</name>
    <name type="common">Almond</name>
    <name type="synonym">Amygdalus dulcis</name>
    <dbReference type="NCBI Taxonomy" id="3755"/>
    <lineage>
        <taxon>Eukaryota</taxon>
        <taxon>Viridiplantae</taxon>
        <taxon>Streptophyta</taxon>
        <taxon>Embryophyta</taxon>
        <taxon>Tracheophyta</taxon>
        <taxon>Spermatophyta</taxon>
        <taxon>Magnoliopsida</taxon>
        <taxon>eudicotyledons</taxon>
        <taxon>Gunneridae</taxon>
        <taxon>Pentapetalae</taxon>
        <taxon>rosids</taxon>
        <taxon>fabids</taxon>
        <taxon>Rosales</taxon>
        <taxon>Rosaceae</taxon>
        <taxon>Amygdaloideae</taxon>
        <taxon>Amygdaleae</taxon>
        <taxon>Prunus</taxon>
    </lineage>
</organism>
<comment type="caution">
    <text evidence="2">The sequence shown here is derived from an EMBL/GenBank/DDBJ whole genome shotgun (WGS) entry which is preliminary data.</text>
</comment>
<evidence type="ECO:0000313" key="3">
    <source>
        <dbReference type="Proteomes" id="UP001054821"/>
    </source>
</evidence>
<dbReference type="Proteomes" id="UP001054821">
    <property type="component" value="Chromosome 7"/>
</dbReference>
<sequence>MWTARKPNLRHLHVWGCKAEARVYNPQEKKLNPKMISCHFTGYPTRSKGSRFYIQIMARNGGIDYTETFSPVSTKDSFHIIMALVAHYDLLLHQMDAKTAFLNSELEEENFMRQPEGFAKERKEHMVCKLDKAIYGLKQASRRWYFKFLQTISSYGFEENIVDQCIYLKKYKGDLKNEYCPKNKEEEEDEMRNKSYSSLVGSIICIENLELVGYADANLGKADDNYISTSSFLFKMARAAIAWKSVK</sequence>
<protein>
    <recommendedName>
        <fullName evidence="1">Reverse transcriptase Ty1/copia-type domain-containing protein</fullName>
    </recommendedName>
</protein>
<name>A0AAD4YQ04_PRUDU</name>
<evidence type="ECO:0000259" key="1">
    <source>
        <dbReference type="Pfam" id="PF07727"/>
    </source>
</evidence>
<dbReference type="InterPro" id="IPR013103">
    <property type="entry name" value="RVT_2"/>
</dbReference>
<accession>A0AAD4YQ04</accession>
<feature type="domain" description="Reverse transcriptase Ty1/copia-type" evidence="1">
    <location>
        <begin position="50"/>
        <end position="170"/>
    </location>
</feature>